<dbReference type="AlphaFoldDB" id="A0A096AJ26"/>
<evidence type="ECO:0000256" key="1">
    <source>
        <dbReference type="ARBA" id="ARBA00022670"/>
    </source>
</evidence>
<dbReference type="Proteomes" id="UP000029629">
    <property type="component" value="Unassembled WGS sequence"/>
</dbReference>
<evidence type="ECO:0000256" key="5">
    <source>
        <dbReference type="ARBA" id="ARBA00023049"/>
    </source>
</evidence>
<gene>
    <name evidence="8" type="ORF">HMPREF2130_05980</name>
</gene>
<dbReference type="RefSeq" id="WP_036559038.1">
    <property type="nucleotide sequence ID" value="NZ_JRNI01000021.1"/>
</dbReference>
<evidence type="ECO:0000313" key="8">
    <source>
        <dbReference type="EMBL" id="KGF30682.1"/>
    </source>
</evidence>
<dbReference type="InterPro" id="IPR001405">
    <property type="entry name" value="UPF0758"/>
</dbReference>
<keyword evidence="2" id="KW-0479">Metal-binding</keyword>
<evidence type="ECO:0000256" key="2">
    <source>
        <dbReference type="ARBA" id="ARBA00022723"/>
    </source>
</evidence>
<evidence type="ECO:0000259" key="7">
    <source>
        <dbReference type="PROSITE" id="PS50249"/>
    </source>
</evidence>
<keyword evidence="3" id="KW-0378">Hydrolase</keyword>
<sequence>MNTPHTFQGQERPRERLLQHGPKVLTTPELLAVVLGTGAPGRDAVQFSADLLEQFSGLRNLLAADYSDLRRFKGMGNAKICQLQAINELAGRSIEEELRQSDTLNNSQLVKRYCINRLGHLAVEHCIAIYLDACYRLICCTEVSRGTLSRTTVYPREVAVEALKFNAAAVILAHNHPSGSATPSESDIALTKHLHKALALIDVTLLDHIVVSQKEANSLSELGLF</sequence>
<dbReference type="OrthoDB" id="9804482at2"/>
<evidence type="ECO:0000256" key="3">
    <source>
        <dbReference type="ARBA" id="ARBA00022801"/>
    </source>
</evidence>
<evidence type="ECO:0000313" key="9">
    <source>
        <dbReference type="Proteomes" id="UP000029629"/>
    </source>
</evidence>
<evidence type="ECO:0000256" key="6">
    <source>
        <dbReference type="RuleBase" id="RU003797"/>
    </source>
</evidence>
<comment type="similarity">
    <text evidence="6">Belongs to the UPF0758 family.</text>
</comment>
<dbReference type="NCBIfam" id="NF000642">
    <property type="entry name" value="PRK00024.1"/>
    <property type="match status" value="1"/>
</dbReference>
<dbReference type="eggNOG" id="COG2003">
    <property type="taxonomic scope" value="Bacteria"/>
</dbReference>
<dbReference type="PANTHER" id="PTHR30471:SF3">
    <property type="entry name" value="UPF0758 PROTEIN YEES-RELATED"/>
    <property type="match status" value="1"/>
</dbReference>
<dbReference type="InterPro" id="IPR037518">
    <property type="entry name" value="MPN"/>
</dbReference>
<evidence type="ECO:0000256" key="4">
    <source>
        <dbReference type="ARBA" id="ARBA00022833"/>
    </source>
</evidence>
<dbReference type="EMBL" id="JRNI01000021">
    <property type="protein sequence ID" value="KGF30682.1"/>
    <property type="molecule type" value="Genomic_DNA"/>
</dbReference>
<dbReference type="InterPro" id="IPR046778">
    <property type="entry name" value="UPF0758_N"/>
</dbReference>
<dbReference type="Pfam" id="PF20582">
    <property type="entry name" value="UPF0758_N"/>
    <property type="match status" value="1"/>
</dbReference>
<keyword evidence="9" id="KW-1185">Reference proteome</keyword>
<feature type="domain" description="MPN" evidence="7">
    <location>
        <begin position="103"/>
        <end position="225"/>
    </location>
</feature>
<dbReference type="PROSITE" id="PS01302">
    <property type="entry name" value="UPF0758"/>
    <property type="match status" value="1"/>
</dbReference>
<dbReference type="Gene3D" id="3.40.140.10">
    <property type="entry name" value="Cytidine Deaminase, domain 2"/>
    <property type="match status" value="1"/>
</dbReference>
<dbReference type="InterPro" id="IPR010994">
    <property type="entry name" value="RuvA_2-like"/>
</dbReference>
<dbReference type="PROSITE" id="PS50249">
    <property type="entry name" value="MPN"/>
    <property type="match status" value="1"/>
</dbReference>
<reference evidence="8 9" key="1">
    <citation type="submission" date="2014-07" db="EMBL/GenBank/DDBJ databases">
        <authorList>
            <person name="McCorrison J."/>
            <person name="Sanka R."/>
            <person name="Torralba M."/>
            <person name="Gillis M."/>
            <person name="Haft D.H."/>
            <person name="Methe B."/>
            <person name="Sutton G."/>
            <person name="Nelson K.E."/>
        </authorList>
    </citation>
    <scope>NUCLEOTIDE SEQUENCE [LARGE SCALE GENOMIC DNA]</scope>
    <source>
        <strain evidence="8 9">DNF00040</strain>
    </source>
</reference>
<comment type="caution">
    <text evidence="8">The sequence shown here is derived from an EMBL/GenBank/DDBJ whole genome shotgun (WGS) entry which is preliminary data.</text>
</comment>
<keyword evidence="4" id="KW-0862">Zinc</keyword>
<accession>A0A096AJ26</accession>
<dbReference type="CDD" id="cd08071">
    <property type="entry name" value="MPN_DUF2466"/>
    <property type="match status" value="1"/>
</dbReference>
<name>A0A096AJ26_9BURK</name>
<keyword evidence="5" id="KW-0482">Metalloprotease</keyword>
<dbReference type="SUPFAM" id="SSF47781">
    <property type="entry name" value="RuvA domain 2-like"/>
    <property type="match status" value="1"/>
</dbReference>
<dbReference type="SUPFAM" id="SSF102712">
    <property type="entry name" value="JAB1/MPN domain"/>
    <property type="match status" value="1"/>
</dbReference>
<dbReference type="GO" id="GO:0046872">
    <property type="term" value="F:metal ion binding"/>
    <property type="evidence" value="ECO:0007669"/>
    <property type="project" value="UniProtKB-KW"/>
</dbReference>
<dbReference type="NCBIfam" id="TIGR00608">
    <property type="entry name" value="radc"/>
    <property type="match status" value="1"/>
</dbReference>
<proteinExistence type="inferred from homology"/>
<dbReference type="GO" id="GO:0006508">
    <property type="term" value="P:proteolysis"/>
    <property type="evidence" value="ECO:0007669"/>
    <property type="project" value="UniProtKB-KW"/>
</dbReference>
<dbReference type="GO" id="GO:0008237">
    <property type="term" value="F:metallopeptidase activity"/>
    <property type="evidence" value="ECO:0007669"/>
    <property type="project" value="UniProtKB-KW"/>
</dbReference>
<dbReference type="Pfam" id="PF04002">
    <property type="entry name" value="RadC"/>
    <property type="match status" value="1"/>
</dbReference>
<organism evidence="8 9">
    <name type="scientific">Oligella urethralis DNF00040</name>
    <dbReference type="NCBI Taxonomy" id="1401065"/>
    <lineage>
        <taxon>Bacteria</taxon>
        <taxon>Pseudomonadati</taxon>
        <taxon>Pseudomonadota</taxon>
        <taxon>Betaproteobacteria</taxon>
        <taxon>Burkholderiales</taxon>
        <taxon>Alcaligenaceae</taxon>
        <taxon>Oligella</taxon>
    </lineage>
</organism>
<protein>
    <recommendedName>
        <fullName evidence="7">MPN domain-containing protein</fullName>
    </recommendedName>
</protein>
<keyword evidence="1" id="KW-0645">Protease</keyword>
<dbReference type="InterPro" id="IPR020891">
    <property type="entry name" value="UPF0758_CS"/>
</dbReference>
<dbReference type="InterPro" id="IPR025657">
    <property type="entry name" value="RadC_JAB"/>
</dbReference>
<dbReference type="PANTHER" id="PTHR30471">
    <property type="entry name" value="DNA REPAIR PROTEIN RADC"/>
    <property type="match status" value="1"/>
</dbReference>